<accession>A0A8J3CBQ4</accession>
<dbReference type="InterPro" id="IPR013762">
    <property type="entry name" value="Integrase-like_cat_sf"/>
</dbReference>
<evidence type="ECO:0008006" key="10">
    <source>
        <dbReference type="Google" id="ProtNLM"/>
    </source>
</evidence>
<evidence type="ECO:0000313" key="9">
    <source>
        <dbReference type="Proteomes" id="UP000637578"/>
    </source>
</evidence>
<name>A0A8J3CBQ4_9PSEU</name>
<organism evidence="8 9">
    <name type="scientific">Longimycelium tulufanense</name>
    <dbReference type="NCBI Taxonomy" id="907463"/>
    <lineage>
        <taxon>Bacteria</taxon>
        <taxon>Bacillati</taxon>
        <taxon>Actinomycetota</taxon>
        <taxon>Actinomycetes</taxon>
        <taxon>Pseudonocardiales</taxon>
        <taxon>Pseudonocardiaceae</taxon>
        <taxon>Longimycelium</taxon>
    </lineage>
</organism>
<dbReference type="SUPFAM" id="SSF56349">
    <property type="entry name" value="DNA breaking-rejoining enzymes"/>
    <property type="match status" value="1"/>
</dbReference>
<evidence type="ECO:0000259" key="6">
    <source>
        <dbReference type="PROSITE" id="PS51898"/>
    </source>
</evidence>
<dbReference type="AlphaFoldDB" id="A0A8J3CBQ4"/>
<dbReference type="InterPro" id="IPR044068">
    <property type="entry name" value="CB"/>
</dbReference>
<proteinExistence type="inferred from homology"/>
<dbReference type="Gene3D" id="1.10.443.10">
    <property type="entry name" value="Intergrase catalytic core"/>
    <property type="match status" value="1"/>
</dbReference>
<evidence type="ECO:0000256" key="5">
    <source>
        <dbReference type="PROSITE-ProRule" id="PRU01248"/>
    </source>
</evidence>
<evidence type="ECO:0000256" key="2">
    <source>
        <dbReference type="ARBA" id="ARBA00022908"/>
    </source>
</evidence>
<dbReference type="InterPro" id="IPR002104">
    <property type="entry name" value="Integrase_catalytic"/>
</dbReference>
<dbReference type="EMBL" id="BMMK01000026">
    <property type="protein sequence ID" value="GGM70901.1"/>
    <property type="molecule type" value="Genomic_DNA"/>
</dbReference>
<dbReference type="Proteomes" id="UP000637578">
    <property type="component" value="Unassembled WGS sequence"/>
</dbReference>
<reference evidence="8" key="1">
    <citation type="journal article" date="2014" name="Int. J. Syst. Evol. Microbiol.">
        <title>Complete genome sequence of Corynebacterium casei LMG S-19264T (=DSM 44701T), isolated from a smear-ripened cheese.</title>
        <authorList>
            <consortium name="US DOE Joint Genome Institute (JGI-PGF)"/>
            <person name="Walter F."/>
            <person name="Albersmeier A."/>
            <person name="Kalinowski J."/>
            <person name="Ruckert C."/>
        </authorList>
    </citation>
    <scope>NUCLEOTIDE SEQUENCE</scope>
    <source>
        <strain evidence="8">CGMCC 4.5737</strain>
    </source>
</reference>
<dbReference type="GO" id="GO:0015074">
    <property type="term" value="P:DNA integration"/>
    <property type="evidence" value="ECO:0007669"/>
    <property type="project" value="UniProtKB-KW"/>
</dbReference>
<comment type="caution">
    <text evidence="8">The sequence shown here is derived from an EMBL/GenBank/DDBJ whole genome shotgun (WGS) entry which is preliminary data.</text>
</comment>
<dbReference type="GO" id="GO:0003677">
    <property type="term" value="F:DNA binding"/>
    <property type="evidence" value="ECO:0007669"/>
    <property type="project" value="UniProtKB-UniRule"/>
</dbReference>
<gene>
    <name evidence="8" type="ORF">GCM10012275_46700</name>
</gene>
<dbReference type="GO" id="GO:0006310">
    <property type="term" value="P:DNA recombination"/>
    <property type="evidence" value="ECO:0007669"/>
    <property type="project" value="UniProtKB-KW"/>
</dbReference>
<dbReference type="PROSITE" id="PS51900">
    <property type="entry name" value="CB"/>
    <property type="match status" value="1"/>
</dbReference>
<keyword evidence="4" id="KW-0233">DNA recombination</keyword>
<dbReference type="Gene3D" id="1.10.150.130">
    <property type="match status" value="1"/>
</dbReference>
<keyword evidence="3 5" id="KW-0238">DNA-binding</keyword>
<dbReference type="InterPro" id="IPR050808">
    <property type="entry name" value="Phage_Integrase"/>
</dbReference>
<sequence length="398" mass="44607">MGRPPLEIGTWGAVHTRRVTSEGVTPEKWSASTRFRDADGATRKVERWGATENKAKARLNKALKERAGITGEVLTPASRFCQAANLWLTDLDVAGTTRDRYRSRLNNHVLPALGQLLLRECTVGRLEHYFQQLKDAGVAPNTRRGIRTVISEVLQLAVRHDVLEHNPVRSMKRIRGKARRPAHAMENHELVDFLQKVDDDRLARRADLPDLIRFLFGTGVRYGEALAVRWREVNLTDEPITIEGLKIPPRHVLVSGNIVYVEGVGLVRHEGKTFAALRVIPLPDYLWTVLLVRRPINPDPYEPIFPSAMLGWRHPCNVQRSVRRLRARIGYPHFTTHVGRKTVATALDDEGQTARKIADLLGHANPSMTQDVYMGRGRANPAAAKVLDALVRPKGAAA</sequence>
<keyword evidence="2" id="KW-0229">DNA integration</keyword>
<dbReference type="InterPro" id="IPR011010">
    <property type="entry name" value="DNA_brk_join_enz"/>
</dbReference>
<evidence type="ECO:0000256" key="4">
    <source>
        <dbReference type="ARBA" id="ARBA00023172"/>
    </source>
</evidence>
<dbReference type="CDD" id="cd01189">
    <property type="entry name" value="INT_ICEBs1_C_like"/>
    <property type="match status" value="1"/>
</dbReference>
<evidence type="ECO:0000256" key="1">
    <source>
        <dbReference type="ARBA" id="ARBA00008857"/>
    </source>
</evidence>
<feature type="domain" description="Core-binding (CB)" evidence="7">
    <location>
        <begin position="78"/>
        <end position="158"/>
    </location>
</feature>
<keyword evidence="9" id="KW-1185">Reference proteome</keyword>
<dbReference type="PANTHER" id="PTHR30629:SF2">
    <property type="entry name" value="PROPHAGE INTEGRASE INTS-RELATED"/>
    <property type="match status" value="1"/>
</dbReference>
<protein>
    <recommendedName>
        <fullName evidence="10">Site-specific integrase</fullName>
    </recommendedName>
</protein>
<evidence type="ECO:0000259" key="7">
    <source>
        <dbReference type="PROSITE" id="PS51900"/>
    </source>
</evidence>
<dbReference type="InterPro" id="IPR010998">
    <property type="entry name" value="Integrase_recombinase_N"/>
</dbReference>
<dbReference type="PROSITE" id="PS51898">
    <property type="entry name" value="TYR_RECOMBINASE"/>
    <property type="match status" value="1"/>
</dbReference>
<reference evidence="8" key="2">
    <citation type="submission" date="2020-09" db="EMBL/GenBank/DDBJ databases">
        <authorList>
            <person name="Sun Q."/>
            <person name="Zhou Y."/>
        </authorList>
    </citation>
    <scope>NUCLEOTIDE SEQUENCE</scope>
    <source>
        <strain evidence="8">CGMCC 4.5737</strain>
    </source>
</reference>
<dbReference type="PANTHER" id="PTHR30629">
    <property type="entry name" value="PROPHAGE INTEGRASE"/>
    <property type="match status" value="1"/>
</dbReference>
<dbReference type="RefSeq" id="WP_189060562.1">
    <property type="nucleotide sequence ID" value="NZ_BMMK01000026.1"/>
</dbReference>
<dbReference type="Pfam" id="PF00589">
    <property type="entry name" value="Phage_integrase"/>
    <property type="match status" value="1"/>
</dbReference>
<evidence type="ECO:0000313" key="8">
    <source>
        <dbReference type="EMBL" id="GGM70901.1"/>
    </source>
</evidence>
<comment type="similarity">
    <text evidence="1">Belongs to the 'phage' integrase family.</text>
</comment>
<evidence type="ECO:0000256" key="3">
    <source>
        <dbReference type="ARBA" id="ARBA00023125"/>
    </source>
</evidence>
<feature type="domain" description="Tyr recombinase" evidence="6">
    <location>
        <begin position="180"/>
        <end position="388"/>
    </location>
</feature>